<dbReference type="PROSITE" id="PS50110">
    <property type="entry name" value="RESPONSE_REGULATORY"/>
    <property type="match status" value="1"/>
</dbReference>
<gene>
    <name evidence="8" type="ORF">DLM65_13480</name>
</gene>
<dbReference type="PANTHER" id="PTHR44591:SF3">
    <property type="entry name" value="RESPONSE REGULATORY DOMAIN-CONTAINING PROTEIN"/>
    <property type="match status" value="1"/>
</dbReference>
<evidence type="ECO:0000256" key="4">
    <source>
        <dbReference type="ARBA" id="ARBA00023125"/>
    </source>
</evidence>
<dbReference type="GO" id="GO:0000160">
    <property type="term" value="P:phosphorelay signal transduction system"/>
    <property type="evidence" value="ECO:0007669"/>
    <property type="project" value="UniProtKB-KW"/>
</dbReference>
<dbReference type="Pfam" id="PF00072">
    <property type="entry name" value="Response_reg"/>
    <property type="match status" value="1"/>
</dbReference>
<keyword evidence="4" id="KW-0238">DNA-binding</keyword>
<dbReference type="InterPro" id="IPR001789">
    <property type="entry name" value="Sig_transdc_resp-reg_receiver"/>
</dbReference>
<dbReference type="InterPro" id="IPR050595">
    <property type="entry name" value="Bact_response_regulator"/>
</dbReference>
<dbReference type="EMBL" id="QHBU01000266">
    <property type="protein sequence ID" value="PZR78246.1"/>
    <property type="molecule type" value="Genomic_DNA"/>
</dbReference>
<dbReference type="Gene3D" id="3.40.50.2300">
    <property type="match status" value="1"/>
</dbReference>
<dbReference type="PANTHER" id="PTHR44591">
    <property type="entry name" value="STRESS RESPONSE REGULATOR PROTEIN 1"/>
    <property type="match status" value="1"/>
</dbReference>
<dbReference type="InterPro" id="IPR011006">
    <property type="entry name" value="CheY-like_superfamily"/>
</dbReference>
<dbReference type="CDD" id="cd17574">
    <property type="entry name" value="REC_OmpR"/>
    <property type="match status" value="1"/>
</dbReference>
<feature type="modified residue" description="4-aspartylphosphate" evidence="6">
    <location>
        <position position="55"/>
    </location>
</feature>
<evidence type="ECO:0000313" key="8">
    <source>
        <dbReference type="EMBL" id="PZR78246.1"/>
    </source>
</evidence>
<proteinExistence type="predicted"/>
<evidence type="ECO:0000313" key="9">
    <source>
        <dbReference type="Proteomes" id="UP000248724"/>
    </source>
</evidence>
<evidence type="ECO:0000256" key="2">
    <source>
        <dbReference type="ARBA" id="ARBA00023012"/>
    </source>
</evidence>
<sequence length="122" mass="13045">MVAPRVLVADDDVRLTQLVSRYLTMEGYEVETVADGLVAVEKALAEPPPDLVVLDIMMPGIDGIEACRRIRSNFATSQLPILIFSALGEEGDAARLAGADAMLKKPFTLPVLGQAVQKLIGP</sequence>
<comment type="caution">
    <text evidence="8">The sequence shown here is derived from an EMBL/GenBank/DDBJ whole genome shotgun (WGS) entry which is preliminary data.</text>
</comment>
<keyword evidence="5" id="KW-0804">Transcription</keyword>
<dbReference type="GO" id="GO:0003677">
    <property type="term" value="F:DNA binding"/>
    <property type="evidence" value="ECO:0007669"/>
    <property type="project" value="UniProtKB-KW"/>
</dbReference>
<dbReference type="Proteomes" id="UP000248724">
    <property type="component" value="Unassembled WGS sequence"/>
</dbReference>
<keyword evidence="2" id="KW-0902">Two-component regulatory system</keyword>
<evidence type="ECO:0000259" key="7">
    <source>
        <dbReference type="PROSITE" id="PS50110"/>
    </source>
</evidence>
<evidence type="ECO:0000256" key="1">
    <source>
        <dbReference type="ARBA" id="ARBA00022553"/>
    </source>
</evidence>
<evidence type="ECO:0000256" key="3">
    <source>
        <dbReference type="ARBA" id="ARBA00023015"/>
    </source>
</evidence>
<dbReference type="FunFam" id="3.40.50.2300:FF:000001">
    <property type="entry name" value="DNA-binding response regulator PhoB"/>
    <property type="match status" value="1"/>
</dbReference>
<evidence type="ECO:0000256" key="5">
    <source>
        <dbReference type="ARBA" id="ARBA00023163"/>
    </source>
</evidence>
<organism evidence="8 9">
    <name type="scientific">Candidatus Aeolococcus gillhamiae</name>
    <dbReference type="NCBI Taxonomy" id="3127015"/>
    <lineage>
        <taxon>Bacteria</taxon>
        <taxon>Bacillati</taxon>
        <taxon>Candidatus Dormiibacterota</taxon>
        <taxon>Candidatus Dormibacteria</taxon>
        <taxon>Candidatus Aeolococcales</taxon>
        <taxon>Candidatus Aeolococcaceae</taxon>
        <taxon>Candidatus Aeolococcus</taxon>
    </lineage>
</organism>
<reference evidence="8 9" key="1">
    <citation type="journal article" date="2017" name="Nature">
        <title>Atmospheric trace gases support primary production in Antarctic desert surface soil.</title>
        <authorList>
            <person name="Ji M."/>
            <person name="Greening C."/>
            <person name="Vanwonterghem I."/>
            <person name="Carere C.R."/>
            <person name="Bay S.K."/>
            <person name="Steen J.A."/>
            <person name="Montgomery K."/>
            <person name="Lines T."/>
            <person name="Beardall J."/>
            <person name="van Dorst J."/>
            <person name="Snape I."/>
            <person name="Stott M.B."/>
            <person name="Hugenholtz P."/>
            <person name="Ferrari B.C."/>
        </authorList>
    </citation>
    <scope>NUCLEOTIDE SEQUENCE [LARGE SCALE GENOMIC DNA]</scope>
    <source>
        <strain evidence="8">RRmetagenome_bin12</strain>
    </source>
</reference>
<accession>A0A2W5Z690</accession>
<protein>
    <recommendedName>
        <fullName evidence="7">Response regulatory domain-containing protein</fullName>
    </recommendedName>
</protein>
<dbReference type="AlphaFoldDB" id="A0A2W5Z690"/>
<feature type="domain" description="Response regulatory" evidence="7">
    <location>
        <begin position="5"/>
        <end position="120"/>
    </location>
</feature>
<dbReference type="SMART" id="SM00448">
    <property type="entry name" value="REC"/>
    <property type="match status" value="1"/>
</dbReference>
<name>A0A2W5Z690_9BACT</name>
<dbReference type="SUPFAM" id="SSF52172">
    <property type="entry name" value="CheY-like"/>
    <property type="match status" value="1"/>
</dbReference>
<evidence type="ECO:0000256" key="6">
    <source>
        <dbReference type="PROSITE-ProRule" id="PRU00169"/>
    </source>
</evidence>
<keyword evidence="3" id="KW-0805">Transcription regulation</keyword>
<keyword evidence="1 6" id="KW-0597">Phosphoprotein</keyword>